<evidence type="ECO:0000313" key="2">
    <source>
        <dbReference type="EMBL" id="MDQ0547501.1"/>
    </source>
</evidence>
<feature type="chain" id="PRO_5042494531" evidence="1">
    <location>
        <begin position="23"/>
        <end position="41"/>
    </location>
</feature>
<sequence length="41" mass="4639">MTRFTRILTALLLAAACTPVQARDWERQVVPEIRGADLPRC</sequence>
<dbReference type="EMBL" id="JAUSWL010000027">
    <property type="protein sequence ID" value="MDQ0547501.1"/>
    <property type="molecule type" value="Genomic_DNA"/>
</dbReference>
<dbReference type="Proteomes" id="UP001223420">
    <property type="component" value="Unassembled WGS sequence"/>
</dbReference>
<keyword evidence="1" id="KW-0732">Signal</keyword>
<protein>
    <submittedName>
        <fullName evidence="2">Uncharacterized protein</fullName>
    </submittedName>
</protein>
<dbReference type="AlphaFoldDB" id="A0AAJ1TUL5"/>
<name>A0AAJ1TUL5_9HYPH</name>
<accession>A0AAJ1TUL5</accession>
<dbReference type="PROSITE" id="PS51257">
    <property type="entry name" value="PROKAR_LIPOPROTEIN"/>
    <property type="match status" value="1"/>
</dbReference>
<reference evidence="2" key="1">
    <citation type="submission" date="2023-07" db="EMBL/GenBank/DDBJ databases">
        <title>Genomic Encyclopedia of Type Strains, Phase IV (KMG-IV): sequencing the most valuable type-strain genomes for metagenomic binning, comparative biology and taxonomic classification.</title>
        <authorList>
            <person name="Goeker M."/>
        </authorList>
    </citation>
    <scope>NUCLEOTIDE SEQUENCE</scope>
    <source>
        <strain evidence="2">DSM 19569</strain>
    </source>
</reference>
<dbReference type="RefSeq" id="WP_268868904.1">
    <property type="nucleotide sequence ID" value="NZ_JAJALK010000031.1"/>
</dbReference>
<feature type="signal peptide" evidence="1">
    <location>
        <begin position="1"/>
        <end position="22"/>
    </location>
</feature>
<evidence type="ECO:0000313" key="3">
    <source>
        <dbReference type="Proteomes" id="UP001223420"/>
    </source>
</evidence>
<comment type="caution">
    <text evidence="2">The sequence shown here is derived from an EMBL/GenBank/DDBJ whole genome shotgun (WGS) entry which is preliminary data.</text>
</comment>
<evidence type="ECO:0000256" key="1">
    <source>
        <dbReference type="SAM" id="SignalP"/>
    </source>
</evidence>
<organism evidence="2 3">
    <name type="scientific">Methylobacterium brachiatum</name>
    <dbReference type="NCBI Taxonomy" id="269660"/>
    <lineage>
        <taxon>Bacteria</taxon>
        <taxon>Pseudomonadati</taxon>
        <taxon>Pseudomonadota</taxon>
        <taxon>Alphaproteobacteria</taxon>
        <taxon>Hyphomicrobiales</taxon>
        <taxon>Methylobacteriaceae</taxon>
        <taxon>Methylobacterium</taxon>
    </lineage>
</organism>
<proteinExistence type="predicted"/>
<gene>
    <name evidence="2" type="ORF">QO001_006460</name>
</gene>